<evidence type="ECO:0000313" key="3">
    <source>
        <dbReference type="EMBL" id="ETP08977.1"/>
    </source>
</evidence>
<dbReference type="InterPro" id="IPR046341">
    <property type="entry name" value="SET_dom_sf"/>
</dbReference>
<proteinExistence type="predicted"/>
<dbReference type="SUPFAM" id="SSF82199">
    <property type="entry name" value="SET domain"/>
    <property type="match status" value="1"/>
</dbReference>
<feature type="region of interest" description="Disordered" evidence="1">
    <location>
        <begin position="173"/>
        <end position="234"/>
    </location>
</feature>
<evidence type="ECO:0000259" key="2">
    <source>
        <dbReference type="Pfam" id="PF00856"/>
    </source>
</evidence>
<comment type="caution">
    <text evidence="3">The sequence shown here is derived from an EMBL/GenBank/DDBJ whole genome shotgun (WGS) entry which is preliminary data.</text>
</comment>
<accession>W2WF24</accession>
<dbReference type="InterPro" id="IPR001214">
    <property type="entry name" value="SET_dom"/>
</dbReference>
<dbReference type="Gene3D" id="2.170.270.10">
    <property type="entry name" value="SET domain"/>
    <property type="match status" value="1"/>
</dbReference>
<evidence type="ECO:0000313" key="4">
    <source>
        <dbReference type="Proteomes" id="UP000018958"/>
    </source>
</evidence>
<dbReference type="AlphaFoldDB" id="W2WF24"/>
<name>W2WF24_PHYNI</name>
<feature type="domain" description="SET" evidence="2">
    <location>
        <begin position="414"/>
        <end position="512"/>
    </location>
</feature>
<feature type="compositionally biased region" description="Basic residues" evidence="1">
    <location>
        <begin position="269"/>
        <end position="279"/>
    </location>
</feature>
<organism evidence="3 4">
    <name type="scientific">Phytophthora nicotianae CJ01A1</name>
    <dbReference type="NCBI Taxonomy" id="1317063"/>
    <lineage>
        <taxon>Eukaryota</taxon>
        <taxon>Sar</taxon>
        <taxon>Stramenopiles</taxon>
        <taxon>Oomycota</taxon>
        <taxon>Peronosporomycetes</taxon>
        <taxon>Peronosporales</taxon>
        <taxon>Peronosporaceae</taxon>
        <taxon>Phytophthora</taxon>
    </lineage>
</organism>
<dbReference type="Pfam" id="PF00856">
    <property type="entry name" value="SET"/>
    <property type="match status" value="1"/>
</dbReference>
<evidence type="ECO:0000256" key="1">
    <source>
        <dbReference type="SAM" id="MobiDB-lite"/>
    </source>
</evidence>
<feature type="region of interest" description="Disordered" evidence="1">
    <location>
        <begin position="269"/>
        <end position="292"/>
    </location>
</feature>
<dbReference type="Proteomes" id="UP000018958">
    <property type="component" value="Unassembled WGS sequence"/>
</dbReference>
<protein>
    <recommendedName>
        <fullName evidence="2">SET domain-containing protein</fullName>
    </recommendedName>
</protein>
<reference evidence="3 4" key="1">
    <citation type="submission" date="2013-11" db="EMBL/GenBank/DDBJ databases">
        <title>The Genome Sequence of Phytophthora parasitica CJ01A1.</title>
        <authorList>
            <consortium name="The Broad Institute Genomics Platform"/>
            <person name="Russ C."/>
            <person name="Tyler B."/>
            <person name="Panabieres F."/>
            <person name="Shan W."/>
            <person name="Tripathy S."/>
            <person name="Grunwald N."/>
            <person name="Machado M."/>
            <person name="Johnson C.S."/>
            <person name="Walker B."/>
            <person name="Young S.K."/>
            <person name="Zeng Q."/>
            <person name="Gargeya S."/>
            <person name="Fitzgerald M."/>
            <person name="Haas B."/>
            <person name="Abouelleil A."/>
            <person name="Allen A.W."/>
            <person name="Alvarado L."/>
            <person name="Arachchi H.M."/>
            <person name="Berlin A.M."/>
            <person name="Chapman S.B."/>
            <person name="Gainer-Dewar J."/>
            <person name="Goldberg J."/>
            <person name="Griggs A."/>
            <person name="Gujja S."/>
            <person name="Hansen M."/>
            <person name="Howarth C."/>
            <person name="Imamovic A."/>
            <person name="Ireland A."/>
            <person name="Larimer J."/>
            <person name="McCowan C."/>
            <person name="Murphy C."/>
            <person name="Pearson M."/>
            <person name="Poon T.W."/>
            <person name="Priest M."/>
            <person name="Roberts A."/>
            <person name="Saif S."/>
            <person name="Shea T."/>
            <person name="Sisk P."/>
            <person name="Sykes S."/>
            <person name="Wortman J."/>
            <person name="Nusbaum C."/>
            <person name="Birren B."/>
        </authorList>
    </citation>
    <scope>NUCLEOTIDE SEQUENCE [LARGE SCALE GENOMIC DNA]</scope>
    <source>
        <strain evidence="3 4">CJ01A1</strain>
    </source>
</reference>
<gene>
    <name evidence="3" type="ORF">F441_15127</name>
</gene>
<feature type="compositionally biased region" description="Basic and acidic residues" evidence="1">
    <location>
        <begin position="215"/>
        <end position="227"/>
    </location>
</feature>
<dbReference type="EMBL" id="ANIX01003046">
    <property type="protein sequence ID" value="ETP08977.1"/>
    <property type="molecule type" value="Genomic_DNA"/>
</dbReference>
<sequence>MDLQQTSVRKYNNHTKKSAVDQFQITNLNRRAGVPQPHDKASQFQTCTQRNGGAQCLPAPPESFLAGDVVEYYSQGYVCGDRRGHRIAVVLKIVSMDDNPFPVSLDTQETLPLTAMVRCRFDGVANELPIDRVRWRKLRSYKLVTGMHDAPTSADRLGAAMKAAVLSGEWCHTTSGTRRDQQPPAPPALSEPTTQRCSSRREVEGDAAEGVDGATKGEEDVTTKDEVASPPPCSRNKLQRIERVIEAEVTDAQPRAASDFVKAIPTRWQRQKIRHQRKVKGGDWSKGRSRKHQRVKTILRLRGLRTRLRELRQRRPTYQKPPPSVNFPPTLPIEVQRPSNIRMVTECLNPEGVQFKYAVDFGRCSCTGDCFMDLCANVDGALYCTPDACNLDGMRSNAPRTLATSKLFDTDRVGLGVFTSTDLTAGDVISEYAGVLNASDPIDAGQPGQRMKHNTGCTMLLNARSTRRQYIYVESINWGSTVRFISHSSSVKVLVRMTKNLYAGSQITVDYGNQTWFRCACDECWTGADGSEDDESS</sequence>